<protein>
    <submittedName>
        <fullName evidence="3">LysM peptidoglycan-binding domain-containing protein</fullName>
    </submittedName>
</protein>
<accession>A0A938WNK1</accession>
<keyword evidence="1" id="KW-0732">Signal</keyword>
<evidence type="ECO:0000313" key="4">
    <source>
        <dbReference type="Proteomes" id="UP000764045"/>
    </source>
</evidence>
<dbReference type="EMBL" id="JACJJL010000007">
    <property type="protein sequence ID" value="MBM6661278.1"/>
    <property type="molecule type" value="Genomic_DNA"/>
</dbReference>
<proteinExistence type="predicted"/>
<dbReference type="Pfam" id="PF01476">
    <property type="entry name" value="LysM"/>
    <property type="match status" value="1"/>
</dbReference>
<dbReference type="InterPro" id="IPR018392">
    <property type="entry name" value="LysM"/>
</dbReference>
<name>A0A938WNK1_9BACT</name>
<evidence type="ECO:0000313" key="3">
    <source>
        <dbReference type="EMBL" id="MBM6661278.1"/>
    </source>
</evidence>
<sequence>MNQHFRCFLMLVAFVFTVGTAAGQTSNWKEMHKVKRKETIFGIARDNGITVEELMNANPDMKQPGYELKKGDYIFIPYPKDGAAASGGKARVEASPAGSVDDMRRRAIRVGVMLPLHNVNGDGRRMVEYYRGVLMACDSLKQGGVSVDIRAWNVPEDADIRQTLKDKDAEKCDLIIGPLYSTQVKALSDFASEHGIKVLIPFSINAPELKTNPNLFQVYQNATEYNEAVIARFLEKFAGYHAVFIDCNDTTSQKGIFTFGLRRRMETMGRNYSITNLKSSEAFFAKAFSKTMPNVVILNTGRSPELNIAFAKLNNFTMNNPDIKVTMFGYTEWMMYTKYNLDNYYKYNVHIPAAFYTNPLSARTARIELKYRWNFHEDMMQALPRFAITGFDQAYYFIKGLHLYGDKFTGARGMVGYTPIQTPLHFERVGSGGYQNRSILFVHYTPGHRIETINF</sequence>
<feature type="domain" description="LysM" evidence="2">
    <location>
        <begin position="30"/>
        <end position="76"/>
    </location>
</feature>
<reference evidence="3 4" key="1">
    <citation type="journal article" date="2021" name="Sci. Rep.">
        <title>The distribution of antibiotic resistance genes in chicken gut microbiota commensals.</title>
        <authorList>
            <person name="Juricova H."/>
            <person name="Matiasovicova J."/>
            <person name="Kubasova T."/>
            <person name="Cejkova D."/>
            <person name="Rychlik I."/>
        </authorList>
    </citation>
    <scope>NUCLEOTIDE SEQUENCE [LARGE SCALE GENOMIC DNA]</scope>
    <source>
        <strain evidence="3 4">An819</strain>
    </source>
</reference>
<dbReference type="Gene3D" id="3.40.50.2300">
    <property type="match status" value="1"/>
</dbReference>
<dbReference type="Gene3D" id="3.10.350.10">
    <property type="entry name" value="LysM domain"/>
    <property type="match status" value="1"/>
</dbReference>
<gene>
    <name evidence="3" type="ORF">H6B30_05835</name>
</gene>
<dbReference type="Proteomes" id="UP000764045">
    <property type="component" value="Unassembled WGS sequence"/>
</dbReference>
<dbReference type="PROSITE" id="PS51782">
    <property type="entry name" value="LYSM"/>
    <property type="match status" value="1"/>
</dbReference>
<keyword evidence="4" id="KW-1185">Reference proteome</keyword>
<dbReference type="SUPFAM" id="SSF53822">
    <property type="entry name" value="Periplasmic binding protein-like I"/>
    <property type="match status" value="1"/>
</dbReference>
<dbReference type="CDD" id="cd00118">
    <property type="entry name" value="LysM"/>
    <property type="match status" value="1"/>
</dbReference>
<evidence type="ECO:0000256" key="1">
    <source>
        <dbReference type="SAM" id="SignalP"/>
    </source>
</evidence>
<evidence type="ECO:0000259" key="2">
    <source>
        <dbReference type="PROSITE" id="PS51782"/>
    </source>
</evidence>
<dbReference type="SUPFAM" id="SSF54106">
    <property type="entry name" value="LysM domain"/>
    <property type="match status" value="1"/>
</dbReference>
<dbReference type="AlphaFoldDB" id="A0A938WNK1"/>
<comment type="caution">
    <text evidence="3">The sequence shown here is derived from an EMBL/GenBank/DDBJ whole genome shotgun (WGS) entry which is preliminary data.</text>
</comment>
<dbReference type="SMART" id="SM00257">
    <property type="entry name" value="LysM"/>
    <property type="match status" value="1"/>
</dbReference>
<dbReference type="InterPro" id="IPR036779">
    <property type="entry name" value="LysM_dom_sf"/>
</dbReference>
<feature type="chain" id="PRO_5036690841" evidence="1">
    <location>
        <begin position="22"/>
        <end position="455"/>
    </location>
</feature>
<dbReference type="InterPro" id="IPR028082">
    <property type="entry name" value="Peripla_BP_I"/>
</dbReference>
<organism evidence="3 4">
    <name type="scientific">Marseilla massiliensis</name>
    <dbReference type="NCBI Taxonomy" id="1841864"/>
    <lineage>
        <taxon>Bacteria</taxon>
        <taxon>Pseudomonadati</taxon>
        <taxon>Bacteroidota</taxon>
        <taxon>Bacteroidia</taxon>
        <taxon>Bacteroidales</taxon>
        <taxon>Prevotellaceae</taxon>
        <taxon>Marseilla</taxon>
    </lineage>
</organism>
<dbReference type="RefSeq" id="WP_205108825.1">
    <property type="nucleotide sequence ID" value="NZ_JACJJL010000007.1"/>
</dbReference>
<feature type="signal peptide" evidence="1">
    <location>
        <begin position="1"/>
        <end position="21"/>
    </location>
</feature>